<dbReference type="HOGENOM" id="CLU_002289_6_4_1"/>
<reference evidence="11" key="1">
    <citation type="submission" date="2012-12" db="EMBL/GenBank/DDBJ databases">
        <authorList>
            <person name="Hellsten U."/>
            <person name="Grimwood J."/>
            <person name="Chapman J.A."/>
            <person name="Shapiro H."/>
            <person name="Aerts A."/>
            <person name="Otillar R.P."/>
            <person name="Terry A.Y."/>
            <person name="Boore J.L."/>
            <person name="Simakov O."/>
            <person name="Marletaz F."/>
            <person name="Cho S.-J."/>
            <person name="Edsinger-Gonzales E."/>
            <person name="Havlak P."/>
            <person name="Kuo D.-H."/>
            <person name="Larsson T."/>
            <person name="Lv J."/>
            <person name="Arendt D."/>
            <person name="Savage R."/>
            <person name="Osoegawa K."/>
            <person name="de Jong P."/>
            <person name="Lindberg D.R."/>
            <person name="Seaver E.C."/>
            <person name="Weisblat D.A."/>
            <person name="Putnam N.H."/>
            <person name="Grigoriev I.V."/>
            <person name="Rokhsar D.S."/>
        </authorList>
    </citation>
    <scope>NUCLEOTIDE SEQUENCE</scope>
    <source>
        <strain evidence="11">I ESC-2004</strain>
    </source>
</reference>
<reference evidence="10" key="3">
    <citation type="submission" date="2015-06" db="UniProtKB">
        <authorList>
            <consortium name="EnsemblMetazoa"/>
        </authorList>
    </citation>
    <scope>IDENTIFICATION</scope>
</reference>
<evidence type="ECO:0000256" key="2">
    <source>
        <dbReference type="ARBA" id="ARBA00022681"/>
    </source>
</evidence>
<keyword evidence="5 7" id="KW-0472">Membrane</keyword>
<dbReference type="EMBL" id="AMQN01014788">
    <property type="status" value="NOT_ANNOTATED_CDS"/>
    <property type="molecule type" value="Genomic_DNA"/>
</dbReference>
<gene>
    <name evidence="9" type="ORF">CAPTEDRAFT_221709</name>
</gene>
<reference evidence="9 11" key="2">
    <citation type="journal article" date="2013" name="Nature">
        <title>Insights into bilaterian evolution from three spiralian genomes.</title>
        <authorList>
            <person name="Simakov O."/>
            <person name="Marletaz F."/>
            <person name="Cho S.J."/>
            <person name="Edsinger-Gonzales E."/>
            <person name="Havlak P."/>
            <person name="Hellsten U."/>
            <person name="Kuo D.H."/>
            <person name="Larsson T."/>
            <person name="Lv J."/>
            <person name="Arendt D."/>
            <person name="Savage R."/>
            <person name="Osoegawa K."/>
            <person name="de Jong P."/>
            <person name="Grimwood J."/>
            <person name="Chapman J.A."/>
            <person name="Shapiro H."/>
            <person name="Aerts A."/>
            <person name="Otillar R.P."/>
            <person name="Terry A.Y."/>
            <person name="Boore J.L."/>
            <person name="Grigoriev I.V."/>
            <person name="Lindberg D.R."/>
            <person name="Seaver E.C."/>
            <person name="Weisblat D.A."/>
            <person name="Putnam N.H."/>
            <person name="Rokhsar D.S."/>
        </authorList>
    </citation>
    <scope>NUCLEOTIDE SEQUENCE</scope>
    <source>
        <strain evidence="9 11">I ESC-2004</strain>
    </source>
</reference>
<evidence type="ECO:0000313" key="11">
    <source>
        <dbReference type="Proteomes" id="UP000014760"/>
    </source>
</evidence>
<dbReference type="PANTHER" id="PTHR11453:SF47">
    <property type="entry name" value="ANION EXCHANGE PROTEIN"/>
    <property type="match status" value="1"/>
</dbReference>
<dbReference type="InterPro" id="IPR003020">
    <property type="entry name" value="HCO3_transpt_euk"/>
</dbReference>
<dbReference type="Pfam" id="PF00955">
    <property type="entry name" value="HCO3_cotransp"/>
    <property type="match status" value="2"/>
</dbReference>
<dbReference type="GO" id="GO:0015701">
    <property type="term" value="P:bicarbonate transport"/>
    <property type="evidence" value="ECO:0007669"/>
    <property type="project" value="TreeGrafter"/>
</dbReference>
<feature type="transmembrane region" description="Helical" evidence="7">
    <location>
        <begin position="391"/>
        <end position="408"/>
    </location>
</feature>
<feature type="transmembrane region" description="Helical" evidence="7">
    <location>
        <begin position="343"/>
        <end position="364"/>
    </location>
</feature>
<feature type="transmembrane region" description="Helical" evidence="7">
    <location>
        <begin position="259"/>
        <end position="287"/>
    </location>
</feature>
<evidence type="ECO:0000256" key="7">
    <source>
        <dbReference type="SAM" id="Phobius"/>
    </source>
</evidence>
<evidence type="ECO:0000256" key="5">
    <source>
        <dbReference type="ARBA" id="ARBA00023136"/>
    </source>
</evidence>
<dbReference type="InterPro" id="IPR011531">
    <property type="entry name" value="HCO3_transpt-like_TM_dom"/>
</dbReference>
<proteinExistence type="predicted"/>
<comment type="catalytic activity">
    <reaction evidence="6">
        <text>hydrogencarbonate(in) + chloride(out) = hydrogencarbonate(out) + chloride(in)</text>
        <dbReference type="Rhea" id="RHEA:72363"/>
        <dbReference type="ChEBI" id="CHEBI:17544"/>
        <dbReference type="ChEBI" id="CHEBI:17996"/>
    </reaction>
</comment>
<dbReference type="OMA" id="ADAFNYR"/>
<feature type="transmembrane region" description="Helical" evidence="7">
    <location>
        <begin position="85"/>
        <end position="107"/>
    </location>
</feature>
<dbReference type="EMBL" id="KB311286">
    <property type="protein sequence ID" value="ELT89578.1"/>
    <property type="molecule type" value="Genomic_DNA"/>
</dbReference>
<dbReference type="GO" id="GO:0005886">
    <property type="term" value="C:plasma membrane"/>
    <property type="evidence" value="ECO:0007669"/>
    <property type="project" value="TreeGrafter"/>
</dbReference>
<protein>
    <recommendedName>
        <fullName evidence="8">Bicarbonate transporter-like transmembrane domain-containing protein</fullName>
    </recommendedName>
</protein>
<name>R7T7Z9_CAPTE</name>
<keyword evidence="4 7" id="KW-1133">Transmembrane helix</keyword>
<feature type="transmembrane region" description="Helical" evidence="7">
    <location>
        <begin position="53"/>
        <end position="73"/>
    </location>
</feature>
<keyword evidence="11" id="KW-1185">Reference proteome</keyword>
<keyword evidence="2" id="KW-0813">Transport</keyword>
<dbReference type="GO" id="GO:0051453">
    <property type="term" value="P:regulation of intracellular pH"/>
    <property type="evidence" value="ECO:0007669"/>
    <property type="project" value="TreeGrafter"/>
</dbReference>
<dbReference type="Proteomes" id="UP000014760">
    <property type="component" value="Unassembled WGS sequence"/>
</dbReference>
<evidence type="ECO:0000313" key="10">
    <source>
        <dbReference type="EnsemblMetazoa" id="CapteP221709"/>
    </source>
</evidence>
<evidence type="ECO:0000256" key="3">
    <source>
        <dbReference type="ARBA" id="ARBA00022692"/>
    </source>
</evidence>
<evidence type="ECO:0000313" key="9">
    <source>
        <dbReference type="EMBL" id="ELT89578.1"/>
    </source>
</evidence>
<sequence>MGVSEMLVGVSISGLLFALFSGQPILILGATGPMLVFEEALYQICDTMELPFMPFRAWCGFWVTIIAVVLVALEGSFLVRYFTRFIQEIFALLISLIFVIETFIKLSKIFQTHPLLPYYPEPPDPNTALLSLILCFGTFLIAYFLKQFRNSKFLGRSVRRALGDFGVPIAIVIMVAVDYLIQDTYTEKLDVPDGLSPTASYKRGWLINPIGDGDDKLAVWMYFAAAVPALLVFILIFMESEITSMIVNKKDRKLKKGSGYHLDLLLIGAFATMCGILGLPFVCAATVRSVTHVSALTTYTTNNAPGEKAQLQEVKEQRMTGIAVHIVIGVSVLMGPVLRQVPLAVLFGVFLYMGVASMSGIQLLDRFKMIFMPVKHHPYIPYVRQVKTYRMHIYTFVQLLAIGVLWAVKSTQAALAFPFILIILVPVRLGLLKYIFTEKELSVLDREEEGGEMEDEEEELDFYAQAHMPM</sequence>
<dbReference type="PANTHER" id="PTHR11453">
    <property type="entry name" value="ANION EXCHANGE PROTEIN"/>
    <property type="match status" value="1"/>
</dbReference>
<evidence type="ECO:0000259" key="8">
    <source>
        <dbReference type="Pfam" id="PF00955"/>
    </source>
</evidence>
<feature type="domain" description="Bicarbonate transporter-like transmembrane" evidence="8">
    <location>
        <begin position="1"/>
        <end position="115"/>
    </location>
</feature>
<feature type="transmembrane region" description="Helical" evidence="7">
    <location>
        <begin position="127"/>
        <end position="145"/>
    </location>
</feature>
<feature type="transmembrane region" description="Helical" evidence="7">
    <location>
        <begin position="165"/>
        <end position="182"/>
    </location>
</feature>
<accession>R7T7Z9</accession>
<evidence type="ECO:0000256" key="4">
    <source>
        <dbReference type="ARBA" id="ARBA00022989"/>
    </source>
</evidence>
<dbReference type="STRING" id="283909.R7T7Z9"/>
<feature type="domain" description="Bicarbonate transporter-like transmembrane" evidence="8">
    <location>
        <begin position="123"/>
        <end position="448"/>
    </location>
</feature>
<feature type="transmembrane region" description="Helical" evidence="7">
    <location>
        <begin position="414"/>
        <end position="436"/>
    </location>
</feature>
<keyword evidence="3 7" id="KW-0812">Transmembrane</keyword>
<comment type="subcellular location">
    <subcellularLocation>
        <location evidence="1">Membrane</location>
        <topology evidence="1">Multi-pass membrane protein</topology>
    </subcellularLocation>
</comment>
<dbReference type="GO" id="GO:0006820">
    <property type="term" value="P:monoatomic anion transport"/>
    <property type="evidence" value="ECO:0007669"/>
    <property type="project" value="InterPro"/>
</dbReference>
<keyword evidence="2" id="KW-0039">Anion exchange</keyword>
<dbReference type="PRINTS" id="PR00165">
    <property type="entry name" value="ANIONEXCHNGR"/>
</dbReference>
<organism evidence="9">
    <name type="scientific">Capitella teleta</name>
    <name type="common">Polychaete worm</name>
    <dbReference type="NCBI Taxonomy" id="283909"/>
    <lineage>
        <taxon>Eukaryota</taxon>
        <taxon>Metazoa</taxon>
        <taxon>Spiralia</taxon>
        <taxon>Lophotrochozoa</taxon>
        <taxon>Annelida</taxon>
        <taxon>Polychaeta</taxon>
        <taxon>Sedentaria</taxon>
        <taxon>Scolecida</taxon>
        <taxon>Capitellidae</taxon>
        <taxon>Capitella</taxon>
    </lineage>
</organism>
<dbReference type="InterPro" id="IPR001717">
    <property type="entry name" value="Anion_exchange"/>
</dbReference>
<dbReference type="AlphaFoldDB" id="R7T7Z9"/>
<dbReference type="PRINTS" id="PR01231">
    <property type="entry name" value="HCO3TRNSPORT"/>
</dbReference>
<evidence type="ECO:0000256" key="6">
    <source>
        <dbReference type="ARBA" id="ARBA00049347"/>
    </source>
</evidence>
<feature type="transmembrane region" description="Helical" evidence="7">
    <location>
        <begin position="219"/>
        <end position="238"/>
    </location>
</feature>
<dbReference type="OrthoDB" id="1735926at2759"/>
<dbReference type="GO" id="GO:0005452">
    <property type="term" value="F:solute:inorganic anion antiporter activity"/>
    <property type="evidence" value="ECO:0007669"/>
    <property type="project" value="InterPro"/>
</dbReference>
<keyword evidence="2" id="KW-0406">Ion transport</keyword>
<evidence type="ECO:0000256" key="1">
    <source>
        <dbReference type="ARBA" id="ARBA00004141"/>
    </source>
</evidence>
<dbReference type="EnsemblMetazoa" id="CapteT221709">
    <property type="protein sequence ID" value="CapteP221709"/>
    <property type="gene ID" value="CapteG221709"/>
</dbReference>